<name>B6GCK1_9ACTN</name>
<dbReference type="Proteomes" id="UP000003560">
    <property type="component" value="Unassembled WGS sequence"/>
</dbReference>
<evidence type="ECO:0000313" key="2">
    <source>
        <dbReference type="Proteomes" id="UP000003560"/>
    </source>
</evidence>
<keyword evidence="2" id="KW-1185">Reference proteome</keyword>
<reference evidence="1 2" key="1">
    <citation type="submission" date="2008-10" db="EMBL/GenBank/DDBJ databases">
        <title>Draft genome sequence of Collinsella stercoris (DSM 13279).</title>
        <authorList>
            <person name="Sudarsanam P."/>
            <person name="Ley R."/>
            <person name="Guruge J."/>
            <person name="Turnbaugh P.J."/>
            <person name="Mahowald M."/>
            <person name="Liep D."/>
            <person name="Gordon J."/>
        </authorList>
    </citation>
    <scope>NUCLEOTIDE SEQUENCE [LARGE SCALE GENOMIC DNA]</scope>
    <source>
        <strain evidence="1 2">DSM 13279</strain>
    </source>
</reference>
<organism evidence="1 2">
    <name type="scientific">Collinsella stercoris DSM 13279</name>
    <dbReference type="NCBI Taxonomy" id="445975"/>
    <lineage>
        <taxon>Bacteria</taxon>
        <taxon>Bacillati</taxon>
        <taxon>Actinomycetota</taxon>
        <taxon>Coriobacteriia</taxon>
        <taxon>Coriobacteriales</taxon>
        <taxon>Coriobacteriaceae</taxon>
        <taxon>Collinsella</taxon>
    </lineage>
</organism>
<dbReference type="AlphaFoldDB" id="B6GCK1"/>
<dbReference type="STRING" id="445975.COLSTE_01824"/>
<reference evidence="1 2" key="2">
    <citation type="submission" date="2008-10" db="EMBL/GenBank/DDBJ databases">
        <authorList>
            <person name="Fulton L."/>
            <person name="Clifton S."/>
            <person name="Fulton B."/>
            <person name="Xu J."/>
            <person name="Minx P."/>
            <person name="Pepin K.H."/>
            <person name="Johnson M."/>
            <person name="Thiruvilangam P."/>
            <person name="Bhonagiri V."/>
            <person name="Nash W.E."/>
            <person name="Mardis E.R."/>
            <person name="Wilson R.K."/>
        </authorList>
    </citation>
    <scope>NUCLEOTIDE SEQUENCE [LARGE SCALE GENOMIC DNA]</scope>
    <source>
        <strain evidence="1 2">DSM 13279</strain>
    </source>
</reference>
<dbReference type="HOGENOM" id="CLU_3097712_0_0_11"/>
<proteinExistence type="predicted"/>
<comment type="caution">
    <text evidence="1">The sequence shown here is derived from an EMBL/GenBank/DDBJ whole genome shotgun (WGS) entry which is preliminary data.</text>
</comment>
<protein>
    <submittedName>
        <fullName evidence="1">Uncharacterized protein</fullName>
    </submittedName>
</protein>
<gene>
    <name evidence="1" type="ORF">COLSTE_01824</name>
</gene>
<sequence>MRKSGRVARTPAVFLKMCIQVRPSTYVDGLTFLALLVSWHPRTPWPLPWVS</sequence>
<evidence type="ECO:0000313" key="1">
    <source>
        <dbReference type="EMBL" id="EEA90032.1"/>
    </source>
</evidence>
<accession>B6GCK1</accession>
<dbReference type="EMBL" id="ABXJ01000105">
    <property type="protein sequence ID" value="EEA90032.1"/>
    <property type="molecule type" value="Genomic_DNA"/>
</dbReference>